<dbReference type="CDD" id="cd05385">
    <property type="entry name" value="CAP_GLIPR1-like"/>
    <property type="match status" value="1"/>
</dbReference>
<dbReference type="GO" id="GO:0016020">
    <property type="term" value="C:membrane"/>
    <property type="evidence" value="ECO:0007669"/>
    <property type="project" value="UniProtKB-SubCell"/>
</dbReference>
<evidence type="ECO:0000256" key="5">
    <source>
        <dbReference type="SAM" id="SignalP"/>
    </source>
</evidence>
<accession>A0ABC9VV24</accession>
<comment type="caution">
    <text evidence="7">The sequence shown here is derived from an EMBL/GenBank/DDBJ whole genome shotgun (WGS) entry which is preliminary data.</text>
</comment>
<dbReference type="Proteomes" id="UP001623348">
    <property type="component" value="Unassembled WGS sequence"/>
</dbReference>
<dbReference type="PRINTS" id="PR00837">
    <property type="entry name" value="V5TPXLIKE"/>
</dbReference>
<gene>
    <name evidence="7" type="ORF">GRJ2_000103400</name>
</gene>
<comment type="subcellular location">
    <subcellularLocation>
        <location evidence="1">Membrane</location>
    </subcellularLocation>
</comment>
<feature type="signal peptide" evidence="5">
    <location>
        <begin position="1"/>
        <end position="21"/>
    </location>
</feature>
<dbReference type="InterPro" id="IPR002413">
    <property type="entry name" value="V5_allergen-like"/>
</dbReference>
<evidence type="ECO:0000313" key="8">
    <source>
        <dbReference type="Proteomes" id="UP001623348"/>
    </source>
</evidence>
<dbReference type="InterPro" id="IPR014044">
    <property type="entry name" value="CAP_dom"/>
</dbReference>
<dbReference type="AlphaFoldDB" id="A0ABC9VV24"/>
<feature type="domain" description="SCP" evidence="6">
    <location>
        <begin position="184"/>
        <end position="334"/>
    </location>
</feature>
<name>A0ABC9VV24_GRUJA</name>
<dbReference type="SUPFAM" id="SSF55797">
    <property type="entry name" value="PR-1-like"/>
    <property type="match status" value="2"/>
</dbReference>
<evidence type="ECO:0000259" key="6">
    <source>
        <dbReference type="SMART" id="SM00198"/>
    </source>
</evidence>
<feature type="domain" description="SCP" evidence="6">
    <location>
        <begin position="34"/>
        <end position="174"/>
    </location>
</feature>
<organism evidence="7 8">
    <name type="scientific">Grus japonensis</name>
    <name type="common">Japanese crane</name>
    <name type="synonym">Red-crowned crane</name>
    <dbReference type="NCBI Taxonomy" id="30415"/>
    <lineage>
        <taxon>Eukaryota</taxon>
        <taxon>Metazoa</taxon>
        <taxon>Chordata</taxon>
        <taxon>Craniata</taxon>
        <taxon>Vertebrata</taxon>
        <taxon>Euteleostomi</taxon>
        <taxon>Archelosauria</taxon>
        <taxon>Archosauria</taxon>
        <taxon>Dinosauria</taxon>
        <taxon>Saurischia</taxon>
        <taxon>Theropoda</taxon>
        <taxon>Coelurosauria</taxon>
        <taxon>Aves</taxon>
        <taxon>Neognathae</taxon>
        <taxon>Neoaves</taxon>
        <taxon>Gruiformes</taxon>
        <taxon>Gruidae</taxon>
        <taxon>Grus</taxon>
    </lineage>
</organism>
<dbReference type="FunFam" id="3.40.33.10:FF:000008">
    <property type="entry name" value="GLI pathogenesis-related 1 (Glioma)"/>
    <property type="match status" value="1"/>
</dbReference>
<sequence>MKITFFFAELFLLDLFTCCHAYPQYPLPDIEDAAFIEDYVRAHNKFRSKVNPPASNMFRMSWDAALAKTAKAWAKKCKFKHNIYLKVPRKVHPTFTPVGENIWTGTATIFSVDTALSDWFNEVSSYNFHTNKCAGMCGHYTQLEDQRLRIMASRFSACMLALLHVCRSAGSYEPPTLPDVGDPKFIEECVQTHNRFRSGVNPPASNMLYMSWDPDLAKTAKAWAKRCLFKHNTYLKDPGQAHPKFTPVGENLWTGSLSVFTVQGAITSWYDEVSAYNYATNKCRGACGHYTQIVWATSYKVGCAVHFCPSVAYSSITNAAHFICNYGPAGNYPVRPYKTGAACSDCNGEQCASQLCQNAERDKVISDSKWRPDWDRPACDEYCITIIALRPLLLVLTILATWLLPKYWSIAPASE</sequence>
<proteinExistence type="inferred from homology"/>
<dbReference type="InterPro" id="IPR001283">
    <property type="entry name" value="CRISP-related"/>
</dbReference>
<dbReference type="Gene3D" id="3.40.33.10">
    <property type="entry name" value="CAP"/>
    <property type="match status" value="2"/>
</dbReference>
<dbReference type="InterPro" id="IPR034121">
    <property type="entry name" value="SCP_GLIPR-1-like"/>
</dbReference>
<dbReference type="Pfam" id="PF00188">
    <property type="entry name" value="CAP"/>
    <property type="match status" value="2"/>
</dbReference>
<reference evidence="7 8" key="1">
    <citation type="submission" date="2024-06" db="EMBL/GenBank/DDBJ databases">
        <title>The draft genome of Grus japonensis, version 3.</title>
        <authorList>
            <person name="Nabeshima K."/>
            <person name="Suzuki S."/>
            <person name="Onuma M."/>
        </authorList>
    </citation>
    <scope>NUCLEOTIDE SEQUENCE [LARGE SCALE GENOMIC DNA]</scope>
    <source>
        <strain evidence="7 8">451A</strain>
    </source>
</reference>
<evidence type="ECO:0000256" key="1">
    <source>
        <dbReference type="ARBA" id="ARBA00004370"/>
    </source>
</evidence>
<evidence type="ECO:0000256" key="2">
    <source>
        <dbReference type="ARBA" id="ARBA00009923"/>
    </source>
</evidence>
<evidence type="ECO:0000256" key="4">
    <source>
        <dbReference type="ARBA" id="ARBA00023136"/>
    </source>
</evidence>
<keyword evidence="8" id="KW-1185">Reference proteome</keyword>
<comment type="similarity">
    <text evidence="2">Belongs to the CRISP family.</text>
</comment>
<dbReference type="SMART" id="SM00198">
    <property type="entry name" value="SCP"/>
    <property type="match status" value="2"/>
</dbReference>
<dbReference type="PROSITE" id="PS01010">
    <property type="entry name" value="CRISP_2"/>
    <property type="match status" value="1"/>
</dbReference>
<keyword evidence="3 5" id="KW-0732">Signal</keyword>
<dbReference type="PROSITE" id="PS01009">
    <property type="entry name" value="CRISP_1"/>
    <property type="match status" value="1"/>
</dbReference>
<dbReference type="InterPro" id="IPR035940">
    <property type="entry name" value="CAP_sf"/>
</dbReference>
<protein>
    <submittedName>
        <fullName evidence="7">Glioma pathogenesis-related protein 1-like</fullName>
    </submittedName>
</protein>
<dbReference type="PRINTS" id="PR00838">
    <property type="entry name" value="V5ALLERGEN"/>
</dbReference>
<evidence type="ECO:0000313" key="7">
    <source>
        <dbReference type="EMBL" id="GAB0176382.1"/>
    </source>
</evidence>
<evidence type="ECO:0000256" key="3">
    <source>
        <dbReference type="ARBA" id="ARBA00022729"/>
    </source>
</evidence>
<feature type="chain" id="PRO_5044807929" evidence="5">
    <location>
        <begin position="22"/>
        <end position="415"/>
    </location>
</feature>
<keyword evidence="4" id="KW-0472">Membrane</keyword>
<dbReference type="InterPro" id="IPR018244">
    <property type="entry name" value="Allrgn_V5/Tpx1_CS"/>
</dbReference>
<dbReference type="EMBL" id="BAAFJT010000001">
    <property type="protein sequence ID" value="GAB0176382.1"/>
    <property type="molecule type" value="Genomic_DNA"/>
</dbReference>
<dbReference type="PANTHER" id="PTHR10334">
    <property type="entry name" value="CYSTEINE-RICH SECRETORY PROTEIN-RELATED"/>
    <property type="match status" value="1"/>
</dbReference>